<name>A0A382MQ82_9ZZZZ</name>
<proteinExistence type="predicted"/>
<evidence type="ECO:0000313" key="1">
    <source>
        <dbReference type="EMBL" id="SVC51153.1"/>
    </source>
</evidence>
<dbReference type="AlphaFoldDB" id="A0A382MQ82"/>
<dbReference type="EMBL" id="UINC01095232">
    <property type="protein sequence ID" value="SVC51153.1"/>
    <property type="molecule type" value="Genomic_DNA"/>
</dbReference>
<reference evidence="1" key="1">
    <citation type="submission" date="2018-05" db="EMBL/GenBank/DDBJ databases">
        <authorList>
            <person name="Lanie J.A."/>
            <person name="Ng W.-L."/>
            <person name="Kazmierczak K.M."/>
            <person name="Andrzejewski T.M."/>
            <person name="Davidsen T.M."/>
            <person name="Wayne K.J."/>
            <person name="Tettelin H."/>
            <person name="Glass J.I."/>
            <person name="Rusch D."/>
            <person name="Podicherti R."/>
            <person name="Tsui H.-C.T."/>
            <person name="Winkler M.E."/>
        </authorList>
    </citation>
    <scope>NUCLEOTIDE SEQUENCE</scope>
</reference>
<protein>
    <submittedName>
        <fullName evidence="1">Uncharacterized protein</fullName>
    </submittedName>
</protein>
<gene>
    <name evidence="1" type="ORF">METZ01_LOCUS304007</name>
</gene>
<accession>A0A382MQ82</accession>
<sequence>MIVGITYIIKTNELPIIHQHTSTQEHITLNVIEPKPITIEEEICFSCKRV</sequence>
<organism evidence="1">
    <name type="scientific">marine metagenome</name>
    <dbReference type="NCBI Taxonomy" id="408172"/>
    <lineage>
        <taxon>unclassified sequences</taxon>
        <taxon>metagenomes</taxon>
        <taxon>ecological metagenomes</taxon>
    </lineage>
</organism>